<gene>
    <name evidence="2" type="ORF">AVDCRST_MAG38-2199</name>
</gene>
<reference evidence="2" key="1">
    <citation type="submission" date="2020-02" db="EMBL/GenBank/DDBJ databases">
        <authorList>
            <person name="Meier V. D."/>
        </authorList>
    </citation>
    <scope>NUCLEOTIDE SEQUENCE</scope>
    <source>
        <strain evidence="2">AVDCRST_MAG38</strain>
    </source>
</reference>
<accession>A0A6J4RWG4</accession>
<dbReference type="AlphaFoldDB" id="A0A6J4RWG4"/>
<evidence type="ECO:0000256" key="1">
    <source>
        <dbReference type="SAM" id="MobiDB-lite"/>
    </source>
</evidence>
<feature type="compositionally biased region" description="Basic residues" evidence="1">
    <location>
        <begin position="79"/>
        <end position="88"/>
    </location>
</feature>
<sequence length="113" mass="12808">ARRGPVARRRVPRGGLRLLRVRRRGQAVGGRRPVRRDDPGALRRGRRAARQPAQLAAPVPRGARVPREPRPARQVRAPGPHHRRHVHHVLGAPRRLPQRPRAHPADERVHVAM</sequence>
<feature type="non-terminal residue" evidence="2">
    <location>
        <position position="1"/>
    </location>
</feature>
<proteinExistence type="predicted"/>
<protein>
    <submittedName>
        <fullName evidence="2">Uncharacterized protein</fullName>
    </submittedName>
</protein>
<dbReference type="EMBL" id="CADCVJ010000186">
    <property type="protein sequence ID" value="CAA9483911.1"/>
    <property type="molecule type" value="Genomic_DNA"/>
</dbReference>
<organism evidence="2">
    <name type="scientific">uncultured Solirubrobacteraceae bacterium</name>
    <dbReference type="NCBI Taxonomy" id="1162706"/>
    <lineage>
        <taxon>Bacteria</taxon>
        <taxon>Bacillati</taxon>
        <taxon>Actinomycetota</taxon>
        <taxon>Thermoleophilia</taxon>
        <taxon>Solirubrobacterales</taxon>
        <taxon>Solirubrobacteraceae</taxon>
        <taxon>environmental samples</taxon>
    </lineage>
</organism>
<feature type="non-terminal residue" evidence="2">
    <location>
        <position position="113"/>
    </location>
</feature>
<name>A0A6J4RWG4_9ACTN</name>
<evidence type="ECO:0000313" key="2">
    <source>
        <dbReference type="EMBL" id="CAA9483911.1"/>
    </source>
</evidence>
<feature type="region of interest" description="Disordered" evidence="1">
    <location>
        <begin position="22"/>
        <end position="113"/>
    </location>
</feature>
<feature type="compositionally biased region" description="Basic and acidic residues" evidence="1">
    <location>
        <begin position="103"/>
        <end position="113"/>
    </location>
</feature>